<dbReference type="RefSeq" id="WP_138942408.1">
    <property type="nucleotide sequence ID" value="NZ_AP019798.1"/>
</dbReference>
<dbReference type="AlphaFoldDB" id="A0A510I5Y2"/>
<gene>
    <name evidence="2" type="ORF">VroAM7_16200</name>
</gene>
<accession>A0A510I5Y2</accession>
<dbReference type="Proteomes" id="UP000315115">
    <property type="component" value="Chromosome 1"/>
</dbReference>
<reference evidence="3" key="1">
    <citation type="submission" date="2019-07" db="EMBL/GenBank/DDBJ databases">
        <title>Complete Genome Sequences of Vibrion rotiferianus strain AM7.</title>
        <authorList>
            <person name="Miyazaki K."/>
            <person name="Wiseschart A."/>
            <person name="Pootanakit K."/>
            <person name="Ishimori K."/>
            <person name="Kitahara K."/>
        </authorList>
    </citation>
    <scope>NUCLEOTIDE SEQUENCE [LARGE SCALE GENOMIC DNA]</scope>
    <source>
        <strain evidence="3">AM7</strain>
    </source>
</reference>
<feature type="compositionally biased region" description="Polar residues" evidence="1">
    <location>
        <begin position="39"/>
        <end position="53"/>
    </location>
</feature>
<feature type="region of interest" description="Disordered" evidence="1">
    <location>
        <begin position="39"/>
        <end position="61"/>
    </location>
</feature>
<evidence type="ECO:0000256" key="1">
    <source>
        <dbReference type="SAM" id="MobiDB-lite"/>
    </source>
</evidence>
<evidence type="ECO:0000313" key="3">
    <source>
        <dbReference type="Proteomes" id="UP000315115"/>
    </source>
</evidence>
<evidence type="ECO:0000313" key="2">
    <source>
        <dbReference type="EMBL" id="BBL88967.1"/>
    </source>
</evidence>
<proteinExistence type="predicted"/>
<dbReference type="EMBL" id="AP019798">
    <property type="protein sequence ID" value="BBL88967.1"/>
    <property type="molecule type" value="Genomic_DNA"/>
</dbReference>
<organism evidence="2 3">
    <name type="scientific">Vibrio rotiferianus</name>
    <dbReference type="NCBI Taxonomy" id="190895"/>
    <lineage>
        <taxon>Bacteria</taxon>
        <taxon>Pseudomonadati</taxon>
        <taxon>Pseudomonadota</taxon>
        <taxon>Gammaproteobacteria</taxon>
        <taxon>Vibrionales</taxon>
        <taxon>Vibrionaceae</taxon>
        <taxon>Vibrio</taxon>
    </lineage>
</organism>
<sequence length="61" mass="6654">MSKKFKNVSTDSGELTVKVNHTVITFHLEPGAEFSIETGGNSDIEFSSSNSEKQLVIEPVL</sequence>
<name>A0A510I5Y2_9VIBR</name>
<protein>
    <submittedName>
        <fullName evidence="2">Uncharacterized protein</fullName>
    </submittedName>
</protein>